<dbReference type="GO" id="GO:0009506">
    <property type="term" value="C:plasmodesma"/>
    <property type="evidence" value="ECO:0000318"/>
    <property type="project" value="GO_Central"/>
</dbReference>
<dbReference type="FunFam" id="3.30.430.20:FF:000001">
    <property type="entry name" value="cysteine-rich repeat secretory protein 3"/>
    <property type="match status" value="1"/>
</dbReference>
<keyword evidence="11" id="KW-1015">Disulfide bond</keyword>
<evidence type="ECO:0000256" key="11">
    <source>
        <dbReference type="ARBA" id="ARBA00023157"/>
    </source>
</evidence>
<keyword evidence="3" id="KW-1003">Cell membrane</keyword>
<dbReference type="Proteomes" id="UP000091857">
    <property type="component" value="Chromosome 13"/>
</dbReference>
<dbReference type="OrthoDB" id="1926347at2759"/>
<dbReference type="AlphaFoldDB" id="A0A2C9UPT8"/>
<dbReference type="PROSITE" id="PS51473">
    <property type="entry name" value="GNK2"/>
    <property type="match status" value="2"/>
</dbReference>
<evidence type="ECO:0000256" key="1">
    <source>
        <dbReference type="ARBA" id="ARBA00004251"/>
    </source>
</evidence>
<evidence type="ECO:0000256" key="8">
    <source>
        <dbReference type="ARBA" id="ARBA00022949"/>
    </source>
</evidence>
<evidence type="ECO:0000256" key="6">
    <source>
        <dbReference type="ARBA" id="ARBA00022729"/>
    </source>
</evidence>
<dbReference type="PANTHER" id="PTHR32080">
    <property type="entry name" value="ANTIFUNGAL PROTEIN GINKBILOBIN-2-LIKE"/>
    <property type="match status" value="1"/>
</dbReference>
<keyword evidence="10 14" id="KW-0472">Membrane</keyword>
<comment type="similarity">
    <text evidence="13">Belongs to the cysteine-rich repeat secretory protein family. Plasmodesmata-located proteins (PDLD) subfamily.</text>
</comment>
<keyword evidence="9 14" id="KW-1133">Transmembrane helix</keyword>
<keyword evidence="8" id="KW-0965">Cell junction</keyword>
<dbReference type="InterPro" id="IPR051378">
    <property type="entry name" value="Cell2Cell_Antifungal"/>
</dbReference>
<evidence type="ECO:0000256" key="5">
    <source>
        <dbReference type="ARBA" id="ARBA00022692"/>
    </source>
</evidence>
<dbReference type="OMA" id="IFKGCAN"/>
<dbReference type="GO" id="GO:0010497">
    <property type="term" value="P:plasmodesmata-mediated intercellular transport"/>
    <property type="evidence" value="ECO:0000318"/>
    <property type="project" value="GO_Central"/>
</dbReference>
<name>A0A2C9UPT8_MANES</name>
<keyword evidence="2" id="KW-0813">Transport</keyword>
<accession>A0A2C9UPT8</accession>
<evidence type="ECO:0000256" key="9">
    <source>
        <dbReference type="ARBA" id="ARBA00022989"/>
    </source>
</evidence>
<evidence type="ECO:0000256" key="12">
    <source>
        <dbReference type="ARBA" id="ARBA00024184"/>
    </source>
</evidence>
<evidence type="ECO:0000256" key="7">
    <source>
        <dbReference type="ARBA" id="ARBA00022737"/>
    </source>
</evidence>
<evidence type="ECO:0000256" key="2">
    <source>
        <dbReference type="ARBA" id="ARBA00022448"/>
    </source>
</evidence>
<gene>
    <name evidence="17" type="ORF">MANES_13G040200v8</name>
</gene>
<comment type="caution">
    <text evidence="17">The sequence shown here is derived from an EMBL/GenBank/DDBJ whole genome shotgun (WGS) entry which is preliminary data.</text>
</comment>
<evidence type="ECO:0000259" key="16">
    <source>
        <dbReference type="PROSITE" id="PS51473"/>
    </source>
</evidence>
<evidence type="ECO:0000256" key="15">
    <source>
        <dbReference type="SAM" id="SignalP"/>
    </source>
</evidence>
<evidence type="ECO:0000313" key="18">
    <source>
        <dbReference type="Proteomes" id="UP000091857"/>
    </source>
</evidence>
<sequence length="299" mass="32216">MGSPIRALCLPWLHLLLITFIGIFVSVTSAADYTNLVFKGCAEQKFQDPSGIYSQNLNNLLESLVSQSSQKSFSTTTSGDGQNAIIGLYQCRGDLTTAQCYTCVSKIPDMVKKLCGPVIAARVQLNGCSLRYEITGFKQVSDTELLFKVCGSSQATGSGFEGMRTAALDSMVSGLKNGFYTGNYQTVFVLGQCEGDLSSDGCGNCVKSAVESVKNQCGDTVSGQVYLLKCYISYSYYPNGVPTMNSPSGKEVVGTKQHTARTVAIVVGGIAAFGFLIVCLMFISSLFKKHRRTKHDSWN</sequence>
<keyword evidence="6 15" id="KW-0732">Signal</keyword>
<proteinExistence type="inferred from homology"/>
<evidence type="ECO:0000256" key="4">
    <source>
        <dbReference type="ARBA" id="ARBA00022581"/>
    </source>
</evidence>
<dbReference type="GO" id="GO:0046739">
    <property type="term" value="P:transport of virus in multicellular host"/>
    <property type="evidence" value="ECO:0000318"/>
    <property type="project" value="GO_Central"/>
</dbReference>
<evidence type="ECO:0000256" key="13">
    <source>
        <dbReference type="ARBA" id="ARBA00038393"/>
    </source>
</evidence>
<keyword evidence="7" id="KW-0677">Repeat</keyword>
<feature type="signal peptide" evidence="15">
    <location>
        <begin position="1"/>
        <end position="30"/>
    </location>
</feature>
<evidence type="ECO:0000256" key="14">
    <source>
        <dbReference type="SAM" id="Phobius"/>
    </source>
</evidence>
<dbReference type="GO" id="GO:0005886">
    <property type="term" value="C:plasma membrane"/>
    <property type="evidence" value="ECO:0007669"/>
    <property type="project" value="UniProtKB-SubCell"/>
</dbReference>
<feature type="domain" description="Gnk2-homologous" evidence="16">
    <location>
        <begin position="34"/>
        <end position="137"/>
    </location>
</feature>
<dbReference type="PANTHER" id="PTHR32080:SF36">
    <property type="entry name" value="PLASMODESMATA-LOCATED PROTEIN 1"/>
    <property type="match status" value="1"/>
</dbReference>
<dbReference type="CDD" id="cd23509">
    <property type="entry name" value="Gnk2-like"/>
    <property type="match status" value="2"/>
</dbReference>
<dbReference type="InterPro" id="IPR038408">
    <property type="entry name" value="GNK2_sf"/>
</dbReference>
<dbReference type="InterPro" id="IPR002902">
    <property type="entry name" value="GNK2"/>
</dbReference>
<protein>
    <recommendedName>
        <fullName evidence="16">Gnk2-homologous domain-containing protein</fullName>
    </recommendedName>
</protein>
<evidence type="ECO:0000313" key="17">
    <source>
        <dbReference type="EMBL" id="OAY32713.1"/>
    </source>
</evidence>
<feature type="domain" description="Gnk2-homologous" evidence="16">
    <location>
        <begin position="142"/>
        <end position="239"/>
    </location>
</feature>
<dbReference type="Gramene" id="Manes.13G040200.1.v8.1">
    <property type="protein sequence ID" value="Manes.13G040200.1.v8.1.CDS"/>
    <property type="gene ID" value="Manes.13G040200.v8.1"/>
</dbReference>
<keyword evidence="18" id="KW-1185">Reference proteome</keyword>
<dbReference type="Pfam" id="PF01657">
    <property type="entry name" value="Stress-antifung"/>
    <property type="match status" value="2"/>
</dbReference>
<dbReference type="EMBL" id="CM004399">
    <property type="protein sequence ID" value="OAY32713.1"/>
    <property type="molecule type" value="Genomic_DNA"/>
</dbReference>
<evidence type="ECO:0000256" key="3">
    <source>
        <dbReference type="ARBA" id="ARBA00022475"/>
    </source>
</evidence>
<reference evidence="18" key="1">
    <citation type="journal article" date="2016" name="Nat. Biotechnol.">
        <title>Sequencing wild and cultivated cassava and related species reveals extensive interspecific hybridization and genetic diversity.</title>
        <authorList>
            <person name="Bredeson J.V."/>
            <person name="Lyons J.B."/>
            <person name="Prochnik S.E."/>
            <person name="Wu G.A."/>
            <person name="Ha C.M."/>
            <person name="Edsinger-Gonzales E."/>
            <person name="Grimwood J."/>
            <person name="Schmutz J."/>
            <person name="Rabbi I.Y."/>
            <person name="Egesi C."/>
            <person name="Nauluvula P."/>
            <person name="Lebot V."/>
            <person name="Ndunguru J."/>
            <person name="Mkamilo G."/>
            <person name="Bart R.S."/>
            <person name="Setter T.L."/>
            <person name="Gleadow R.M."/>
            <person name="Kulakow P."/>
            <person name="Ferguson M.E."/>
            <person name="Rounsley S."/>
            <person name="Rokhsar D.S."/>
        </authorList>
    </citation>
    <scope>NUCLEOTIDE SEQUENCE [LARGE SCALE GENOMIC DNA]</scope>
    <source>
        <strain evidence="18">cv. AM560-2</strain>
    </source>
</reference>
<dbReference type="Gene3D" id="3.30.430.20">
    <property type="entry name" value="Gnk2 domain, C-X8-C-X2-C motif"/>
    <property type="match status" value="2"/>
</dbReference>
<comment type="subcellular location">
    <subcellularLocation>
        <location evidence="12">Cell junction</location>
        <location evidence="12">Plasmodesma</location>
    </subcellularLocation>
    <subcellularLocation>
        <location evidence="1">Cell membrane</location>
        <topology evidence="1">Single-pass type I membrane protein</topology>
    </subcellularLocation>
</comment>
<keyword evidence="4" id="KW-0945">Host-virus interaction</keyword>
<evidence type="ECO:0000256" key="10">
    <source>
        <dbReference type="ARBA" id="ARBA00023136"/>
    </source>
</evidence>
<feature type="chain" id="PRO_5012474494" description="Gnk2-homologous domain-containing protein" evidence="15">
    <location>
        <begin position="31"/>
        <end position="299"/>
    </location>
</feature>
<feature type="transmembrane region" description="Helical" evidence="14">
    <location>
        <begin position="263"/>
        <end position="287"/>
    </location>
</feature>
<dbReference type="STRING" id="3983.A0A2C9UPT8"/>
<keyword evidence="5 14" id="KW-0812">Transmembrane</keyword>
<organism evidence="17 18">
    <name type="scientific">Manihot esculenta</name>
    <name type="common">Cassava</name>
    <name type="synonym">Jatropha manihot</name>
    <dbReference type="NCBI Taxonomy" id="3983"/>
    <lineage>
        <taxon>Eukaryota</taxon>
        <taxon>Viridiplantae</taxon>
        <taxon>Streptophyta</taxon>
        <taxon>Embryophyta</taxon>
        <taxon>Tracheophyta</taxon>
        <taxon>Spermatophyta</taxon>
        <taxon>Magnoliopsida</taxon>
        <taxon>eudicotyledons</taxon>
        <taxon>Gunneridae</taxon>
        <taxon>Pentapetalae</taxon>
        <taxon>rosids</taxon>
        <taxon>fabids</taxon>
        <taxon>Malpighiales</taxon>
        <taxon>Euphorbiaceae</taxon>
        <taxon>Crotonoideae</taxon>
        <taxon>Manihoteae</taxon>
        <taxon>Manihot</taxon>
    </lineage>
</organism>